<dbReference type="PROSITE" id="PS00365">
    <property type="entry name" value="NIR_SIR"/>
    <property type="match status" value="1"/>
</dbReference>
<evidence type="ECO:0000256" key="8">
    <source>
        <dbReference type="ARBA" id="ARBA00022630"/>
    </source>
</evidence>
<dbReference type="InterPro" id="IPR041854">
    <property type="entry name" value="BFD-like_2Fe2S-bd_dom_sf"/>
</dbReference>
<keyword evidence="7" id="KW-0349">Heme</keyword>
<dbReference type="PANTHER" id="PTHR43809:SF1">
    <property type="entry name" value="NITRITE REDUCTASE (NADH) LARGE SUBUNIT"/>
    <property type="match status" value="1"/>
</dbReference>
<dbReference type="GO" id="GO:0020037">
    <property type="term" value="F:heme binding"/>
    <property type="evidence" value="ECO:0007669"/>
    <property type="project" value="InterPro"/>
</dbReference>
<proteinExistence type="inferred from homology"/>
<dbReference type="GO" id="GO:0008942">
    <property type="term" value="F:nitrite reductase [NAD(P)H] activity"/>
    <property type="evidence" value="ECO:0007669"/>
    <property type="project" value="UniProtKB-EC"/>
</dbReference>
<evidence type="ECO:0000256" key="16">
    <source>
        <dbReference type="ARBA" id="ARBA00034078"/>
    </source>
</evidence>
<feature type="domain" description="Rieske" evidence="22">
    <location>
        <begin position="933"/>
        <end position="1037"/>
    </location>
</feature>
<comment type="catalytic activity">
    <reaction evidence="17">
        <text>NH4(+) + 3 NAD(+) + 2 H2O = nitrite + 3 NADH + 5 H(+)</text>
        <dbReference type="Rhea" id="RHEA:24628"/>
        <dbReference type="ChEBI" id="CHEBI:15377"/>
        <dbReference type="ChEBI" id="CHEBI:15378"/>
        <dbReference type="ChEBI" id="CHEBI:16301"/>
        <dbReference type="ChEBI" id="CHEBI:28938"/>
        <dbReference type="ChEBI" id="CHEBI:57540"/>
        <dbReference type="ChEBI" id="CHEBI:57945"/>
        <dbReference type="EC" id="1.7.1.4"/>
    </reaction>
</comment>
<feature type="region of interest" description="Disordered" evidence="21">
    <location>
        <begin position="1077"/>
        <end position="1099"/>
    </location>
</feature>
<comment type="cofactor">
    <cofactor evidence="16">
        <name>[2Fe-2S] cluster</name>
        <dbReference type="ChEBI" id="CHEBI:190135"/>
    </cofactor>
</comment>
<keyword evidence="13" id="KW-0408">Iron</keyword>
<feature type="compositionally biased region" description="Polar residues" evidence="21">
    <location>
        <begin position="1086"/>
        <end position="1099"/>
    </location>
</feature>
<evidence type="ECO:0000256" key="21">
    <source>
        <dbReference type="SAM" id="MobiDB-lite"/>
    </source>
</evidence>
<dbReference type="InterPro" id="IPR006067">
    <property type="entry name" value="NO2/SO3_Rdtase_4Fe4S_dom"/>
</dbReference>
<reference evidence="24" key="1">
    <citation type="journal article" date="2017" name="Genome Biol.">
        <title>Comparative genomics reveals high biological diversity and specific adaptations in the industrially and medically important fungal genus Aspergillus.</title>
        <authorList>
            <person name="de Vries R.P."/>
            <person name="Riley R."/>
            <person name="Wiebenga A."/>
            <person name="Aguilar-Osorio G."/>
            <person name="Amillis S."/>
            <person name="Uchima C.A."/>
            <person name="Anderluh G."/>
            <person name="Asadollahi M."/>
            <person name="Askin M."/>
            <person name="Barry K."/>
            <person name="Battaglia E."/>
            <person name="Bayram O."/>
            <person name="Benocci T."/>
            <person name="Braus-Stromeyer S.A."/>
            <person name="Caldana C."/>
            <person name="Canovas D."/>
            <person name="Cerqueira G.C."/>
            <person name="Chen F."/>
            <person name="Chen W."/>
            <person name="Choi C."/>
            <person name="Clum A."/>
            <person name="Dos Santos R.A."/>
            <person name="Damasio A.R."/>
            <person name="Diallinas G."/>
            <person name="Emri T."/>
            <person name="Fekete E."/>
            <person name="Flipphi M."/>
            <person name="Freyberg S."/>
            <person name="Gallo A."/>
            <person name="Gournas C."/>
            <person name="Habgood R."/>
            <person name="Hainaut M."/>
            <person name="Harispe M.L."/>
            <person name="Henrissat B."/>
            <person name="Hilden K.S."/>
            <person name="Hope R."/>
            <person name="Hossain A."/>
            <person name="Karabika E."/>
            <person name="Karaffa L."/>
            <person name="Karanyi Z."/>
            <person name="Krasevec N."/>
            <person name="Kuo A."/>
            <person name="Kusch H."/>
            <person name="LaButti K."/>
            <person name="Lagendijk E.L."/>
            <person name="Lapidus A."/>
            <person name="Levasseur A."/>
            <person name="Lindquist E."/>
            <person name="Lipzen A."/>
            <person name="Logrieco A.F."/>
            <person name="MacCabe A."/>
            <person name="Maekelae M.R."/>
            <person name="Malavazi I."/>
            <person name="Melin P."/>
            <person name="Meyer V."/>
            <person name="Mielnichuk N."/>
            <person name="Miskei M."/>
            <person name="Molnar A.P."/>
            <person name="Mule G."/>
            <person name="Ngan C.Y."/>
            <person name="Orejas M."/>
            <person name="Orosz E."/>
            <person name="Ouedraogo J.P."/>
            <person name="Overkamp K.M."/>
            <person name="Park H.-S."/>
            <person name="Perrone G."/>
            <person name="Piumi F."/>
            <person name="Punt P.J."/>
            <person name="Ram A.F."/>
            <person name="Ramon A."/>
            <person name="Rauscher S."/>
            <person name="Record E."/>
            <person name="Riano-Pachon D.M."/>
            <person name="Robert V."/>
            <person name="Roehrig J."/>
            <person name="Ruller R."/>
            <person name="Salamov A."/>
            <person name="Salih N.S."/>
            <person name="Samson R.A."/>
            <person name="Sandor E."/>
            <person name="Sanguinetti M."/>
            <person name="Schuetze T."/>
            <person name="Sepcic K."/>
            <person name="Shelest E."/>
            <person name="Sherlock G."/>
            <person name="Sophianopoulou V."/>
            <person name="Squina F.M."/>
            <person name="Sun H."/>
            <person name="Susca A."/>
            <person name="Todd R.B."/>
            <person name="Tsang A."/>
            <person name="Unkles S.E."/>
            <person name="van de Wiele N."/>
            <person name="van Rossen-Uffink D."/>
            <person name="Oliveira J.V."/>
            <person name="Vesth T.C."/>
            <person name="Visser J."/>
            <person name="Yu J.-H."/>
            <person name="Zhou M."/>
            <person name="Andersen M.R."/>
            <person name="Archer D.B."/>
            <person name="Baker S.E."/>
            <person name="Benoit I."/>
            <person name="Brakhage A.A."/>
            <person name="Braus G.H."/>
            <person name="Fischer R."/>
            <person name="Frisvad J.C."/>
            <person name="Goldman G.H."/>
            <person name="Houbraken J."/>
            <person name="Oakley B."/>
            <person name="Pocsi I."/>
            <person name="Scazzocchio C."/>
            <person name="Seiboth B."/>
            <person name="vanKuyk P.A."/>
            <person name="Wortman J."/>
            <person name="Dyer P.S."/>
            <person name="Grigoriev I.V."/>
        </authorList>
    </citation>
    <scope>NUCLEOTIDE SEQUENCE [LARGE SCALE GENOMIC DNA]</scope>
    <source>
        <strain evidence="24">CBS 516.65</strain>
    </source>
</reference>
<dbReference type="PRINTS" id="PR00397">
    <property type="entry name" value="SIROHAEM"/>
</dbReference>
<dbReference type="FunFam" id="3.30.413.10:FF:000007">
    <property type="entry name" value="Nitrite reductase [NAD(P)H] large subunit"/>
    <property type="match status" value="1"/>
</dbReference>
<evidence type="ECO:0000256" key="4">
    <source>
        <dbReference type="ARBA" id="ARBA00005096"/>
    </source>
</evidence>
<keyword evidence="15" id="KW-0534">Nitrate assimilation</keyword>
<evidence type="ECO:0000259" key="22">
    <source>
        <dbReference type="PROSITE" id="PS51296"/>
    </source>
</evidence>
<dbReference type="CDD" id="cd19944">
    <property type="entry name" value="NirB_Fer2_BFD-like_2"/>
    <property type="match status" value="1"/>
</dbReference>
<dbReference type="PROSITE" id="PS51296">
    <property type="entry name" value="RIESKE"/>
    <property type="match status" value="1"/>
</dbReference>
<dbReference type="FunFam" id="1.10.10.1100:FF:000002">
    <property type="entry name" value="Nitrite reductase large subunit"/>
    <property type="match status" value="1"/>
</dbReference>
<dbReference type="Pfam" id="PF04324">
    <property type="entry name" value="Fer2_BFD"/>
    <property type="match status" value="1"/>
</dbReference>
<dbReference type="InterPro" id="IPR023753">
    <property type="entry name" value="FAD/NAD-binding_dom"/>
</dbReference>
<dbReference type="InterPro" id="IPR052034">
    <property type="entry name" value="NasD-like"/>
</dbReference>
<evidence type="ECO:0000256" key="15">
    <source>
        <dbReference type="ARBA" id="ARBA00023063"/>
    </source>
</evidence>
<dbReference type="InterPro" id="IPR016156">
    <property type="entry name" value="FAD/NAD-linked_Rdtase_dimer_sf"/>
</dbReference>
<keyword evidence="8" id="KW-0285">Flavoprotein</keyword>
<dbReference type="Pfam" id="PF13806">
    <property type="entry name" value="Rieske_2"/>
    <property type="match status" value="1"/>
</dbReference>
<dbReference type="RefSeq" id="XP_022397641.1">
    <property type="nucleotide sequence ID" value="XM_022547413.1"/>
</dbReference>
<dbReference type="InterPro" id="IPR012748">
    <property type="entry name" value="Rieske-like_NirD"/>
</dbReference>
<comment type="similarity">
    <text evidence="5">Belongs to the nitrite and sulfite reductase 4Fe-4S domain family.</text>
</comment>
<dbReference type="InterPro" id="IPR005117">
    <property type="entry name" value="NiRdtase/SiRdtase_haem-b_fer"/>
</dbReference>
<evidence type="ECO:0000256" key="3">
    <source>
        <dbReference type="ARBA" id="ARBA00001974"/>
    </source>
</evidence>
<gene>
    <name evidence="23" type="ORF">ASPGLDRAFT_50922</name>
</gene>
<keyword evidence="6" id="KW-0004">4Fe-4S</keyword>
<dbReference type="InterPro" id="IPR036188">
    <property type="entry name" value="FAD/NAD-bd_sf"/>
</dbReference>
<evidence type="ECO:0000256" key="12">
    <source>
        <dbReference type="ARBA" id="ARBA00023002"/>
    </source>
</evidence>
<evidence type="ECO:0000313" key="24">
    <source>
        <dbReference type="Proteomes" id="UP000184300"/>
    </source>
</evidence>
<comment type="catalytic activity">
    <reaction evidence="18">
        <text>NH4(+) + 3 NADP(+) + 2 H2O = nitrite + 3 NADPH + 5 H(+)</text>
        <dbReference type="Rhea" id="RHEA:24632"/>
        <dbReference type="ChEBI" id="CHEBI:15377"/>
        <dbReference type="ChEBI" id="CHEBI:15378"/>
        <dbReference type="ChEBI" id="CHEBI:16301"/>
        <dbReference type="ChEBI" id="CHEBI:28938"/>
        <dbReference type="ChEBI" id="CHEBI:57783"/>
        <dbReference type="ChEBI" id="CHEBI:58349"/>
        <dbReference type="EC" id="1.7.1.4"/>
    </reaction>
</comment>
<keyword evidence="11" id="KW-0274">FAD</keyword>
<dbReference type="OrthoDB" id="432169at2759"/>
<keyword evidence="12" id="KW-0560">Oxidoreductase</keyword>
<keyword evidence="24" id="KW-1185">Reference proteome</keyword>
<dbReference type="SUPFAM" id="SSF50022">
    <property type="entry name" value="ISP domain"/>
    <property type="match status" value="1"/>
</dbReference>
<dbReference type="EC" id="1.7.1.4" evidence="19"/>
<organism evidence="23 24">
    <name type="scientific">Aspergillus glaucus CBS 516.65</name>
    <dbReference type="NCBI Taxonomy" id="1160497"/>
    <lineage>
        <taxon>Eukaryota</taxon>
        <taxon>Fungi</taxon>
        <taxon>Dikarya</taxon>
        <taxon>Ascomycota</taxon>
        <taxon>Pezizomycotina</taxon>
        <taxon>Eurotiomycetes</taxon>
        <taxon>Eurotiomycetidae</taxon>
        <taxon>Eurotiales</taxon>
        <taxon>Aspergillaceae</taxon>
        <taxon>Aspergillus</taxon>
        <taxon>Aspergillus subgen. Aspergillus</taxon>
    </lineage>
</organism>
<dbReference type="InterPro" id="IPR007419">
    <property type="entry name" value="BFD-like_2Fe2S-bd_dom"/>
</dbReference>
<evidence type="ECO:0000256" key="2">
    <source>
        <dbReference type="ARBA" id="ARBA00001966"/>
    </source>
</evidence>
<evidence type="ECO:0000256" key="5">
    <source>
        <dbReference type="ARBA" id="ARBA00010429"/>
    </source>
</evidence>
<evidence type="ECO:0000256" key="11">
    <source>
        <dbReference type="ARBA" id="ARBA00022827"/>
    </source>
</evidence>
<dbReference type="Gene3D" id="3.30.390.30">
    <property type="match status" value="1"/>
</dbReference>
<dbReference type="Gene3D" id="3.30.413.10">
    <property type="entry name" value="Sulfite Reductase Hemoprotein, domain 1"/>
    <property type="match status" value="1"/>
</dbReference>
<evidence type="ECO:0000256" key="19">
    <source>
        <dbReference type="ARBA" id="ARBA00066907"/>
    </source>
</evidence>
<dbReference type="InterPro" id="IPR036136">
    <property type="entry name" value="Nit/Sulf_reduc_fer-like_dom_sf"/>
</dbReference>
<evidence type="ECO:0000313" key="23">
    <source>
        <dbReference type="EMBL" id="OJJ80943.1"/>
    </source>
</evidence>
<dbReference type="NCBIfam" id="TIGR02378">
    <property type="entry name" value="nirD_assim_sml"/>
    <property type="match status" value="1"/>
</dbReference>
<dbReference type="Gene3D" id="3.50.50.60">
    <property type="entry name" value="FAD/NAD(P)-binding domain"/>
    <property type="match status" value="2"/>
</dbReference>
<comment type="cofactor">
    <cofactor evidence="1">
        <name>siroheme</name>
        <dbReference type="ChEBI" id="CHEBI:60052"/>
    </cofactor>
</comment>
<dbReference type="CDD" id="cd03529">
    <property type="entry name" value="Rieske_NirD"/>
    <property type="match status" value="1"/>
</dbReference>
<dbReference type="Gene3D" id="2.102.10.10">
    <property type="entry name" value="Rieske [2Fe-2S] iron-sulphur domain"/>
    <property type="match status" value="1"/>
</dbReference>
<evidence type="ECO:0000256" key="18">
    <source>
        <dbReference type="ARBA" id="ARBA00051413"/>
    </source>
</evidence>
<dbReference type="STRING" id="1160497.A0A1L9VAL5"/>
<sequence>MPLLDGLRSHSGVAGSVSHDVSHVEDIHTESVGNGSLSHGARRQKIVVAGLGMVAISFIEKVIKQDAERRQFDILVIGEEPHVAYNRVGLSSFFEHRQIENLYLNPKEWYGSFPDRSFDYHLNTRVTDIYPDDKTVRTSTGDVISYDTLVLATGSDAVLPTHTPGHDAKGIFVYRTIQDLERLIEFASHHKGETGVTVGGGLLGLEAAKAMTDLENFGSVKLIDRNKWVLARQLDGDAGTLVTRKIRELGLEVLHEKRVRLIKTDEDNNVTGIVFEDGEEISCSCICFAIGIKPRDELGPGAGIQRAGRGGFAIDERLQTSVPGIYAVGECASWDNQTFGIIAPGIEMADVLAFNLTNSDKEPKLFKRPDLSTKLKLLGVDVASFGDFFADRDGPKFVPGQRPALETEQRNGEEEPVKALTYKDPFGGVYKKYLFTMDGKYLLGGMMIGDTKDYLKLNQMVKAQKELEVPPSQFILGAQNGGEENADDLDDGTQICSCHNVTKGDVVENIQNGTCKSIGEVKSCTKAGTGCGGCMPLVQSIFNKTMLDMGQEVSNNLCIHIPYSRADLYNIVAVKQLRTFVDVMKAVGKNPDSLGCEMCKPAIASILSSLFNQHIMDKELHDLQETNDRFLANIQRNGTFSVVPRVPGGEITADKLITIGQVAQKYGLYCKITGAQRIDMFGAKKQDLLDIWTALVDVGMESGHAYAKSLRTVKSCVGTTWCRFGIGDSVGMAIRLEERYKSLRAPHKLKGAVSGCVRECAEAQNKDFGLIATEKGFNIFVGGNGGAKPRHSELLAKDIPPEQVFSVIDRYLVFYIRTADKLQRTARWIENLPGGINYLREVVLDDKLGIGAELEQQMQDLVDGYFCEWTETVKNPERRKFFQQFANTDETVDTVEVVKERGQKRPAYWPKDAPTNEDFKEHQWSSTSWQPMIKADYFSDEHPQISSANVKRGDTQLAVFKIKGKYYSTQQMCPHKRAFVLSDGLIGDDDAGKYWVSCPYHKRNFDLNGEQAGRCSNDEAMNIATFPVEERDDGWIYLKLPPVEELDSLLGTKKWAVKKEESTDPFQRMDKRYRGMRGKKAGEIESSGQKGVQTNVIDW</sequence>
<evidence type="ECO:0000256" key="1">
    <source>
        <dbReference type="ARBA" id="ARBA00001929"/>
    </source>
</evidence>
<evidence type="ECO:0000256" key="10">
    <source>
        <dbReference type="ARBA" id="ARBA00022723"/>
    </source>
</evidence>
<dbReference type="PRINTS" id="PR00469">
    <property type="entry name" value="PNDRDTASEII"/>
</dbReference>
<keyword evidence="14" id="KW-0411">Iron-sulfur</keyword>
<dbReference type="GO" id="GO:0042128">
    <property type="term" value="P:nitrate assimilation"/>
    <property type="evidence" value="ECO:0007669"/>
    <property type="project" value="UniProtKB-UniPathway"/>
</dbReference>
<dbReference type="CDD" id="cd19943">
    <property type="entry name" value="NirB_Fer2_BFD-like_1"/>
    <property type="match status" value="1"/>
</dbReference>
<evidence type="ECO:0000256" key="9">
    <source>
        <dbReference type="ARBA" id="ARBA00022714"/>
    </source>
</evidence>
<dbReference type="InterPro" id="IPR045854">
    <property type="entry name" value="NO2/SO3_Rdtase_4Fe4S_sf"/>
</dbReference>
<comment type="cofactor">
    <cofactor evidence="2">
        <name>[4Fe-4S] cluster</name>
        <dbReference type="ChEBI" id="CHEBI:49883"/>
    </cofactor>
</comment>
<keyword evidence="10" id="KW-0479">Metal-binding</keyword>
<dbReference type="EMBL" id="KV878908">
    <property type="protein sequence ID" value="OJJ80943.1"/>
    <property type="molecule type" value="Genomic_DNA"/>
</dbReference>
<dbReference type="Gene3D" id="1.10.10.1100">
    <property type="entry name" value="BFD-like [2Fe-2S]-binding domain"/>
    <property type="match status" value="1"/>
</dbReference>
<dbReference type="GO" id="GO:0051537">
    <property type="term" value="F:2 iron, 2 sulfur cluster binding"/>
    <property type="evidence" value="ECO:0007669"/>
    <property type="project" value="UniProtKB-KW"/>
</dbReference>
<dbReference type="SUPFAM" id="SSF56014">
    <property type="entry name" value="Nitrite and sulphite reductase 4Fe-4S domain-like"/>
    <property type="match status" value="1"/>
</dbReference>
<evidence type="ECO:0000256" key="6">
    <source>
        <dbReference type="ARBA" id="ARBA00022485"/>
    </source>
</evidence>
<dbReference type="GO" id="GO:0051539">
    <property type="term" value="F:4 iron, 4 sulfur cluster binding"/>
    <property type="evidence" value="ECO:0007669"/>
    <property type="project" value="UniProtKB-KW"/>
</dbReference>
<dbReference type="Gene3D" id="3.90.480.20">
    <property type="match status" value="1"/>
</dbReference>
<dbReference type="SUPFAM" id="SSF51905">
    <property type="entry name" value="FAD/NAD(P)-binding domain"/>
    <property type="match status" value="2"/>
</dbReference>
<dbReference type="InterPro" id="IPR017941">
    <property type="entry name" value="Rieske_2Fe-2S"/>
</dbReference>
<name>A0A1L9VAL5_ASPGL</name>
<accession>A0A1L9VAL5</accession>
<dbReference type="Pfam" id="PF07992">
    <property type="entry name" value="Pyr_redox_2"/>
    <property type="match status" value="1"/>
</dbReference>
<keyword evidence="9" id="KW-0001">2Fe-2S</keyword>
<evidence type="ECO:0000256" key="14">
    <source>
        <dbReference type="ARBA" id="ARBA00023014"/>
    </source>
</evidence>
<comment type="cofactor">
    <cofactor evidence="3">
        <name>FAD</name>
        <dbReference type="ChEBI" id="CHEBI:57692"/>
    </cofactor>
</comment>
<evidence type="ECO:0000256" key="17">
    <source>
        <dbReference type="ARBA" id="ARBA00050114"/>
    </source>
</evidence>
<dbReference type="GO" id="GO:0015980">
    <property type="term" value="P:energy derivation by oxidation of organic compounds"/>
    <property type="evidence" value="ECO:0007669"/>
    <property type="project" value="UniProtKB-ARBA"/>
</dbReference>
<evidence type="ECO:0000256" key="13">
    <source>
        <dbReference type="ARBA" id="ARBA00023004"/>
    </source>
</evidence>
<dbReference type="AlphaFoldDB" id="A0A1L9VAL5"/>
<dbReference type="Proteomes" id="UP000184300">
    <property type="component" value="Unassembled WGS sequence"/>
</dbReference>
<protein>
    <recommendedName>
        <fullName evidence="20">Nitrite reductase [NAD(P)H]</fullName>
        <ecNumber evidence="19">1.7.1.4</ecNumber>
    </recommendedName>
</protein>
<evidence type="ECO:0000256" key="7">
    <source>
        <dbReference type="ARBA" id="ARBA00022617"/>
    </source>
</evidence>
<dbReference type="Pfam" id="PF03460">
    <property type="entry name" value="NIR_SIR_ferr"/>
    <property type="match status" value="1"/>
</dbReference>
<dbReference type="PRINTS" id="PR00368">
    <property type="entry name" value="FADPNR"/>
</dbReference>
<dbReference type="VEuPathDB" id="FungiDB:ASPGLDRAFT_50922"/>
<evidence type="ECO:0000256" key="20">
    <source>
        <dbReference type="ARBA" id="ARBA00070300"/>
    </source>
</evidence>
<dbReference type="UniPathway" id="UPA00653"/>
<comment type="pathway">
    <text evidence="4">Nitrogen metabolism; nitrate reduction (assimilation).</text>
</comment>
<dbReference type="InterPro" id="IPR006066">
    <property type="entry name" value="NO2/SO3_Rdtase_FeS/sirohaem_BS"/>
</dbReference>
<dbReference type="GeneID" id="34463674"/>
<dbReference type="SUPFAM" id="SSF55124">
    <property type="entry name" value="Nitrite/Sulfite reductase N-terminal domain-like"/>
    <property type="match status" value="1"/>
</dbReference>
<dbReference type="GO" id="GO:0046872">
    <property type="term" value="F:metal ion binding"/>
    <property type="evidence" value="ECO:0007669"/>
    <property type="project" value="UniProtKB-KW"/>
</dbReference>
<dbReference type="PANTHER" id="PTHR43809">
    <property type="entry name" value="NITRITE REDUCTASE (NADH) LARGE SUBUNIT"/>
    <property type="match status" value="1"/>
</dbReference>
<dbReference type="Pfam" id="PF01077">
    <property type="entry name" value="NIR_SIR"/>
    <property type="match status" value="1"/>
</dbReference>
<dbReference type="InterPro" id="IPR036922">
    <property type="entry name" value="Rieske_2Fe-2S_sf"/>
</dbReference>